<dbReference type="RefSeq" id="WP_096352253.1">
    <property type="nucleotide sequence ID" value="NZ_AP017313.1"/>
</dbReference>
<keyword evidence="2" id="KW-1185">Reference proteome</keyword>
<gene>
    <name evidence="1" type="ORF">MgSA37_02519</name>
</gene>
<protein>
    <submittedName>
        <fullName evidence="1">Uncharacterized protein</fullName>
    </submittedName>
</protein>
<dbReference type="CDD" id="cd06588">
    <property type="entry name" value="PhnB_like"/>
    <property type="match status" value="1"/>
</dbReference>
<evidence type="ECO:0000313" key="1">
    <source>
        <dbReference type="EMBL" id="BAU54344.1"/>
    </source>
</evidence>
<dbReference type="SUPFAM" id="SSF54593">
    <property type="entry name" value="Glyoxalase/Bleomycin resistance protein/Dihydroxybiphenyl dioxygenase"/>
    <property type="match status" value="1"/>
</dbReference>
<proteinExistence type="predicted"/>
<dbReference type="EMBL" id="AP017313">
    <property type="protein sequence ID" value="BAU54344.1"/>
    <property type="molecule type" value="Genomic_DNA"/>
</dbReference>
<dbReference type="KEGG" id="mgot:MgSA37_02519"/>
<dbReference type="AlphaFoldDB" id="A0A0X8X242"/>
<dbReference type="PANTHER" id="PTHR33990:SF1">
    <property type="entry name" value="PROTEIN YJDN"/>
    <property type="match status" value="1"/>
</dbReference>
<name>A0A0X8X242_9SPHI</name>
<reference evidence="1 2" key="1">
    <citation type="submission" date="2015-12" db="EMBL/GenBank/DDBJ databases">
        <title>Genome sequence of Mucilaginibacter gotjawali.</title>
        <authorList>
            <person name="Lee J.S."/>
            <person name="Lee K.C."/>
            <person name="Kim K.K."/>
            <person name="Lee B.W."/>
        </authorList>
    </citation>
    <scope>NUCLEOTIDE SEQUENCE [LARGE SCALE GENOMIC DNA]</scope>
    <source>
        <strain evidence="1 2">SA3-7</strain>
    </source>
</reference>
<dbReference type="OrthoDB" id="9795306at2"/>
<dbReference type="InterPro" id="IPR028973">
    <property type="entry name" value="PhnB-like"/>
</dbReference>
<dbReference type="PANTHER" id="PTHR33990">
    <property type="entry name" value="PROTEIN YJDN-RELATED"/>
    <property type="match status" value="1"/>
</dbReference>
<organism evidence="1 2">
    <name type="scientific">Mucilaginibacter gotjawali</name>
    <dbReference type="NCBI Taxonomy" id="1550579"/>
    <lineage>
        <taxon>Bacteria</taxon>
        <taxon>Pseudomonadati</taxon>
        <taxon>Bacteroidota</taxon>
        <taxon>Sphingobacteriia</taxon>
        <taxon>Sphingobacteriales</taxon>
        <taxon>Sphingobacteriaceae</taxon>
        <taxon>Mucilaginibacter</taxon>
    </lineage>
</organism>
<dbReference type="InterPro" id="IPR029068">
    <property type="entry name" value="Glyas_Bleomycin-R_OHBP_Dase"/>
</dbReference>
<dbReference type="Pfam" id="PF00903">
    <property type="entry name" value="Glyoxalase"/>
    <property type="match status" value="1"/>
</dbReference>
<dbReference type="Proteomes" id="UP000218263">
    <property type="component" value="Chromosome"/>
</dbReference>
<sequence length="141" mass="15510">MTQINAYVGFNGDCRRAMEFYRDCIGGELTFQTVAESPIANQCAPSMKDSILHSSLTKDALLLMATDMTGPDGFIKGNNIALSLNCSSEDEINTFYSKLSAGGKILEPLKDSFWGSLFGCFTDKFGIMWMLNYDKGTANQQ</sequence>
<dbReference type="Gene3D" id="3.10.180.10">
    <property type="entry name" value="2,3-Dihydroxybiphenyl 1,2-Dioxygenase, domain 1"/>
    <property type="match status" value="1"/>
</dbReference>
<dbReference type="InterPro" id="IPR004360">
    <property type="entry name" value="Glyas_Fos-R_dOase_dom"/>
</dbReference>
<evidence type="ECO:0000313" key="2">
    <source>
        <dbReference type="Proteomes" id="UP000218263"/>
    </source>
</evidence>
<accession>A0A0X8X242</accession>